<evidence type="ECO:0000313" key="4">
    <source>
        <dbReference type="Proteomes" id="UP000033710"/>
    </source>
</evidence>
<evidence type="ECO:0008006" key="5">
    <source>
        <dbReference type="Google" id="ProtNLM"/>
    </source>
</evidence>
<dbReference type="Proteomes" id="UP000033710">
    <property type="component" value="Unassembled WGS sequence"/>
</dbReference>
<feature type="compositionally biased region" description="Low complexity" evidence="1">
    <location>
        <begin position="695"/>
        <end position="712"/>
    </location>
</feature>
<dbReference type="AlphaFoldDB" id="A0A0F2LXJ2"/>
<gene>
    <name evidence="3" type="ORF">SPSK_01041</name>
</gene>
<dbReference type="RefSeq" id="XP_016583891.1">
    <property type="nucleotide sequence ID" value="XM_016727972.1"/>
</dbReference>
<protein>
    <recommendedName>
        <fullName evidence="5">MARVEL domain-containing protein</fullName>
    </recommendedName>
</protein>
<reference evidence="3 4" key="1">
    <citation type="journal article" date="2014" name="BMC Genomics">
        <title>Comparative genomics of the major fungal agents of human and animal Sporotrichosis: Sporothrix schenckii and Sporothrix brasiliensis.</title>
        <authorList>
            <person name="Teixeira M.M."/>
            <person name="de Almeida L.G."/>
            <person name="Kubitschek-Barreira P."/>
            <person name="Alves F.L."/>
            <person name="Kioshima E.S."/>
            <person name="Abadio A.K."/>
            <person name="Fernandes L."/>
            <person name="Derengowski L.S."/>
            <person name="Ferreira K.S."/>
            <person name="Souza R.C."/>
            <person name="Ruiz J.C."/>
            <person name="de Andrade N.C."/>
            <person name="Paes H.C."/>
            <person name="Nicola A.M."/>
            <person name="Albuquerque P."/>
            <person name="Gerber A.L."/>
            <person name="Martins V.P."/>
            <person name="Peconick L.D."/>
            <person name="Neto A.V."/>
            <person name="Chaucanez C.B."/>
            <person name="Silva P.A."/>
            <person name="Cunha O.L."/>
            <person name="de Oliveira F.F."/>
            <person name="dos Santos T.C."/>
            <person name="Barros A.L."/>
            <person name="Soares M.A."/>
            <person name="de Oliveira L.M."/>
            <person name="Marini M.M."/>
            <person name="Villalobos-Duno H."/>
            <person name="Cunha M.M."/>
            <person name="de Hoog S."/>
            <person name="da Silveira J.F."/>
            <person name="Henrissat B."/>
            <person name="Nino-Vega G.A."/>
            <person name="Cisalpino P.S."/>
            <person name="Mora-Montes H.M."/>
            <person name="Almeida S.R."/>
            <person name="Stajich J.E."/>
            <person name="Lopes-Bezerra L.M."/>
            <person name="Vasconcelos A.T."/>
            <person name="Felipe M.S."/>
        </authorList>
    </citation>
    <scope>NUCLEOTIDE SEQUENCE [LARGE SCALE GENOMIC DNA]</scope>
    <source>
        <strain evidence="3 4">1099-18</strain>
    </source>
</reference>
<feature type="transmembrane region" description="Helical" evidence="2">
    <location>
        <begin position="13"/>
        <end position="35"/>
    </location>
</feature>
<sequence length="782" mass="80037">MARSSIGLRALEFFNRLVIFLCSIVVLGIFAYFLAKLRSANLYVPTWTRAVTGLAGAAALYSLICLLLLWCVGGHPVAFALALILDICFIASFVYIAVANRGGAGSCNGRNIRTPFGNGNADVNRINNQNGVSVNIPTFRVSCRLEKACLAVSIVAIAFLLFTLISGFLLFRSHRREKKFGPGPNNNYTSGSGRRKGLFGKKRKTENGRGDGYQDPNALPAHAEPNQMRESYATETTAVGHHGYGDNGVIDPNKTQEYTNRAYGNKGLETGAALGGAAAVGSGLANRTMRSGKNTEPASRGANYAEPTARNDNYVDPVATGRSGVDPNLQSSVDPSYLRDGSGGIAEAPANEVPSIRGTGVDNYDNIRTTAADHTNKAYNTARTTGTTGTTGTSNFAGSGDASALRGTQVGDYAADNYANVRGQTPQVSSLGGTGVGSAAVAGAATGAATGTVASRAAHPGSTVHNTGTDNYNARGTGTGTDNYTNVRGTGTNNYADTRSTGTDNYNARGTGTDNYTNTRGTGTDNYTNTRGTGTDNYTNARNAGTDNYNTRGTGTDNYADARGQAPNVSSAGGTGIGSNTVTGATTGAATGAATGSATSGAAHPSSTVYNTGTDNYKTGGTDNYNTRGTGIDNYNTRNTGTDNYNTRGTGTDNYNTHGTGTDNYTNARGTGTDNYTNARGQTPQVSSVGGTGVGSSAATGTSTGAATSGAADPSSTVRGTGVAGDSANARGTTVDPNVWGGAIDPATGNSAGLRGSVETGVRGLKDQVVGAARKYGNLSQF</sequence>
<keyword evidence="2" id="KW-1133">Transmembrane helix</keyword>
<feature type="region of interest" description="Disordered" evidence="1">
    <location>
        <begin position="287"/>
        <end position="362"/>
    </location>
</feature>
<proteinExistence type="predicted"/>
<feature type="compositionally biased region" description="Low complexity" evidence="1">
    <location>
        <begin position="384"/>
        <end position="393"/>
    </location>
</feature>
<keyword evidence="2" id="KW-0472">Membrane</keyword>
<accession>A0A0F2LXJ2</accession>
<feature type="compositionally biased region" description="Low complexity" evidence="1">
    <location>
        <begin position="591"/>
        <end position="608"/>
    </location>
</feature>
<feature type="compositionally biased region" description="Polar residues" evidence="1">
    <location>
        <begin position="288"/>
        <end position="297"/>
    </location>
</feature>
<reference evidence="3 4" key="2">
    <citation type="journal article" date="2015" name="Eukaryot. Cell">
        <title>Asexual propagation of a virulent clone complex in a human and feline outbreak of sporotrichosis.</title>
        <authorList>
            <person name="Teixeira Mde M."/>
            <person name="Rodrigues A.M."/>
            <person name="Tsui C.K."/>
            <person name="de Almeida L.G."/>
            <person name="Van Diepeningen A.D."/>
            <person name="van den Ende B.G."/>
            <person name="Fernandes G.F."/>
            <person name="Kano R."/>
            <person name="Hamelin R.C."/>
            <person name="Lopes-Bezerra L.M."/>
            <person name="Vasconcelos A.T."/>
            <person name="de Hoog S."/>
            <person name="de Camargo Z.P."/>
            <person name="Felipe M.S."/>
        </authorList>
    </citation>
    <scope>NUCLEOTIDE SEQUENCE [LARGE SCALE GENOMIC DNA]</scope>
    <source>
        <strain evidence="3 4">1099-18</strain>
    </source>
</reference>
<feature type="compositionally biased region" description="Basic residues" evidence="1">
    <location>
        <begin position="193"/>
        <end position="204"/>
    </location>
</feature>
<feature type="region of interest" description="Disordered" evidence="1">
    <location>
        <begin position="180"/>
        <end position="222"/>
    </location>
</feature>
<dbReference type="KEGG" id="ssck:SPSK_01041"/>
<feature type="region of interest" description="Disordered" evidence="1">
    <location>
        <begin position="453"/>
        <end position="577"/>
    </location>
</feature>
<evidence type="ECO:0000256" key="2">
    <source>
        <dbReference type="SAM" id="Phobius"/>
    </source>
</evidence>
<feature type="region of interest" description="Disordered" evidence="1">
    <location>
        <begin position="378"/>
        <end position="401"/>
    </location>
</feature>
<feature type="compositionally biased region" description="Polar residues" evidence="1">
    <location>
        <begin position="609"/>
        <end position="685"/>
    </location>
</feature>
<evidence type="ECO:0000313" key="3">
    <source>
        <dbReference type="EMBL" id="KJR81215.1"/>
    </source>
</evidence>
<feature type="transmembrane region" description="Helical" evidence="2">
    <location>
        <begin position="76"/>
        <end position="98"/>
    </location>
</feature>
<dbReference type="EMBL" id="AXCR01000011">
    <property type="protein sequence ID" value="KJR81215.1"/>
    <property type="molecule type" value="Genomic_DNA"/>
</dbReference>
<dbReference type="OrthoDB" id="5342507at2759"/>
<feature type="compositionally biased region" description="Polar residues" evidence="1">
    <location>
        <begin position="463"/>
        <end position="557"/>
    </location>
</feature>
<name>A0A0F2LXJ2_SPOSC</name>
<organism evidence="3 4">
    <name type="scientific">Sporothrix schenckii 1099-18</name>
    <dbReference type="NCBI Taxonomy" id="1397361"/>
    <lineage>
        <taxon>Eukaryota</taxon>
        <taxon>Fungi</taxon>
        <taxon>Dikarya</taxon>
        <taxon>Ascomycota</taxon>
        <taxon>Pezizomycotina</taxon>
        <taxon>Sordariomycetes</taxon>
        <taxon>Sordariomycetidae</taxon>
        <taxon>Ophiostomatales</taxon>
        <taxon>Ophiostomataceae</taxon>
        <taxon>Sporothrix</taxon>
    </lineage>
</organism>
<feature type="transmembrane region" description="Helical" evidence="2">
    <location>
        <begin position="47"/>
        <end position="70"/>
    </location>
</feature>
<dbReference type="GeneID" id="27663249"/>
<evidence type="ECO:0000256" key="1">
    <source>
        <dbReference type="SAM" id="MobiDB-lite"/>
    </source>
</evidence>
<dbReference type="VEuPathDB" id="FungiDB:SPSK_01041"/>
<comment type="caution">
    <text evidence="3">The sequence shown here is derived from an EMBL/GenBank/DDBJ whole genome shotgun (WGS) entry which is preliminary data.</text>
</comment>
<feature type="transmembrane region" description="Helical" evidence="2">
    <location>
        <begin position="148"/>
        <end position="171"/>
    </location>
</feature>
<keyword evidence="2" id="KW-0812">Transmembrane</keyword>
<feature type="region of interest" description="Disordered" evidence="1">
    <location>
        <begin position="591"/>
        <end position="747"/>
    </location>
</feature>